<dbReference type="Gene3D" id="1.20.1070.10">
    <property type="entry name" value="Rhodopsin 7-helix transmembrane proteins"/>
    <property type="match status" value="1"/>
</dbReference>
<dbReference type="InterPro" id="IPR000276">
    <property type="entry name" value="GPCR_Rhodpsn"/>
</dbReference>
<feature type="transmembrane region" description="Helical" evidence="5">
    <location>
        <begin position="26"/>
        <end position="47"/>
    </location>
</feature>
<evidence type="ECO:0000259" key="6">
    <source>
        <dbReference type="PROSITE" id="PS50262"/>
    </source>
</evidence>
<comment type="caution">
    <text evidence="7">The sequence shown here is derived from an EMBL/GenBank/DDBJ whole genome shotgun (WGS) entry which is preliminary data.</text>
</comment>
<dbReference type="Pfam" id="PF00001">
    <property type="entry name" value="7tm_1"/>
    <property type="match status" value="1"/>
</dbReference>
<proteinExistence type="predicted"/>
<feature type="transmembrane region" description="Helical" evidence="5">
    <location>
        <begin position="88"/>
        <end position="116"/>
    </location>
</feature>
<dbReference type="InterPro" id="IPR052921">
    <property type="entry name" value="GPCR1_Superfamily_Member"/>
</dbReference>
<gene>
    <name evidence="7" type="ORF">QQF64_028222</name>
</gene>
<dbReference type="SUPFAM" id="SSF81321">
    <property type="entry name" value="Family A G protein-coupled receptor-like"/>
    <property type="match status" value="1"/>
</dbReference>
<keyword evidence="4 5" id="KW-0472">Membrane</keyword>
<evidence type="ECO:0000256" key="3">
    <source>
        <dbReference type="ARBA" id="ARBA00022989"/>
    </source>
</evidence>
<comment type="subcellular location">
    <subcellularLocation>
        <location evidence="1">Membrane</location>
    </subcellularLocation>
</comment>
<organism evidence="7 8">
    <name type="scientific">Cirrhinus molitorella</name>
    <name type="common">mud carp</name>
    <dbReference type="NCBI Taxonomy" id="172907"/>
    <lineage>
        <taxon>Eukaryota</taxon>
        <taxon>Metazoa</taxon>
        <taxon>Chordata</taxon>
        <taxon>Craniata</taxon>
        <taxon>Vertebrata</taxon>
        <taxon>Euteleostomi</taxon>
        <taxon>Actinopterygii</taxon>
        <taxon>Neopterygii</taxon>
        <taxon>Teleostei</taxon>
        <taxon>Ostariophysi</taxon>
        <taxon>Cypriniformes</taxon>
        <taxon>Cyprinidae</taxon>
        <taxon>Labeoninae</taxon>
        <taxon>Labeonini</taxon>
        <taxon>Cirrhinus</taxon>
    </lineage>
</organism>
<evidence type="ECO:0000313" key="8">
    <source>
        <dbReference type="Proteomes" id="UP001558613"/>
    </source>
</evidence>
<evidence type="ECO:0000313" key="7">
    <source>
        <dbReference type="EMBL" id="KAL1272360.1"/>
    </source>
</evidence>
<feature type="transmembrane region" description="Helical" evidence="5">
    <location>
        <begin position="229"/>
        <end position="249"/>
    </location>
</feature>
<evidence type="ECO:0000256" key="5">
    <source>
        <dbReference type="SAM" id="Phobius"/>
    </source>
</evidence>
<dbReference type="PROSITE" id="PS50262">
    <property type="entry name" value="G_PROTEIN_RECEP_F1_2"/>
    <property type="match status" value="1"/>
</dbReference>
<dbReference type="EMBL" id="JAYMGO010000006">
    <property type="protein sequence ID" value="KAL1272360.1"/>
    <property type="molecule type" value="Genomic_DNA"/>
</dbReference>
<dbReference type="CDD" id="cd00637">
    <property type="entry name" value="7tm_classA_rhodopsin-like"/>
    <property type="match status" value="1"/>
</dbReference>
<keyword evidence="8" id="KW-1185">Reference proteome</keyword>
<name>A0ABR3N605_9TELE</name>
<evidence type="ECO:0000256" key="1">
    <source>
        <dbReference type="ARBA" id="ARBA00004370"/>
    </source>
</evidence>
<evidence type="ECO:0000256" key="2">
    <source>
        <dbReference type="ARBA" id="ARBA00022692"/>
    </source>
</evidence>
<feature type="transmembrane region" description="Helical" evidence="5">
    <location>
        <begin position="137"/>
        <end position="162"/>
    </location>
</feature>
<protein>
    <recommendedName>
        <fullName evidence="6">G-protein coupled receptors family 1 profile domain-containing protein</fullName>
    </recommendedName>
</protein>
<dbReference type="Proteomes" id="UP001558613">
    <property type="component" value="Unassembled WGS sequence"/>
</dbReference>
<feature type="transmembrane region" description="Helical" evidence="5">
    <location>
        <begin position="59"/>
        <end position="82"/>
    </location>
</feature>
<dbReference type="PANTHER" id="PTHR26451:SF998">
    <property type="entry name" value="ODORANT RECEPTOR-RELATED"/>
    <property type="match status" value="1"/>
</dbReference>
<feature type="transmembrane region" description="Helical" evidence="5">
    <location>
        <begin position="190"/>
        <end position="209"/>
    </location>
</feature>
<feature type="domain" description="G-protein coupled receptors family 1 profile" evidence="6">
    <location>
        <begin position="38"/>
        <end position="243"/>
    </location>
</feature>
<sequence length="315" mass="35936">MNISLVGNITQLKNVQSFSTAVTRNLIVVGLCISINYINGTLVHTFIKHEIFNRNPRYILFIHMVFNDMIQLTIAVLLHVLAYTVNTLNISFCCVLLMSAIFTTLNTPLNLGAMAIERYIAICDPLRHAQICTVRKTYILISLIWVLSAIQVFPDLFILLAIKPLTYFNGRIFCVRDYVFDISYIIEKKTVVNIIYLTSVWLIIVYTYFKIMFVAKSMNSDARKARSTIILHGIQFLMCMLTFVETLLIKLLMEMYPLFIGDNVWAKCSWLLCPFACKSLGPETLKSLVPLFLLSLGSVEVVKCQRFPLTLVKAC</sequence>
<reference evidence="7 8" key="1">
    <citation type="submission" date="2023-09" db="EMBL/GenBank/DDBJ databases">
        <authorList>
            <person name="Wang M."/>
        </authorList>
    </citation>
    <scope>NUCLEOTIDE SEQUENCE [LARGE SCALE GENOMIC DNA]</scope>
    <source>
        <strain evidence="7">GT-2023</strain>
        <tissue evidence="7">Liver</tissue>
    </source>
</reference>
<keyword evidence="3 5" id="KW-1133">Transmembrane helix</keyword>
<evidence type="ECO:0000256" key="4">
    <source>
        <dbReference type="ARBA" id="ARBA00023136"/>
    </source>
</evidence>
<accession>A0ABR3N605</accession>
<dbReference type="PANTHER" id="PTHR26451">
    <property type="entry name" value="G_PROTEIN_RECEP_F1_2 DOMAIN-CONTAINING PROTEIN"/>
    <property type="match status" value="1"/>
</dbReference>
<keyword evidence="2 5" id="KW-0812">Transmembrane</keyword>
<dbReference type="InterPro" id="IPR017452">
    <property type="entry name" value="GPCR_Rhodpsn_7TM"/>
</dbReference>